<reference evidence="2 3" key="1">
    <citation type="submission" date="2018-05" db="EMBL/GenBank/DDBJ databases">
        <title>Genomic Encyclopedia of Type Strains, Phase IV (KMG-IV): sequencing the most valuable type-strain genomes for metagenomic binning, comparative biology and taxonomic classification.</title>
        <authorList>
            <person name="Goeker M."/>
        </authorList>
    </citation>
    <scope>NUCLEOTIDE SEQUENCE [LARGE SCALE GENOMIC DNA]</scope>
    <source>
        <strain evidence="2 3">DSM 28816</strain>
    </source>
</reference>
<protein>
    <submittedName>
        <fullName evidence="2">Uncharacterized protein</fullName>
    </submittedName>
</protein>
<dbReference type="Proteomes" id="UP000247523">
    <property type="component" value="Unassembled WGS sequence"/>
</dbReference>
<dbReference type="RefSeq" id="WP_170122886.1">
    <property type="nucleotide sequence ID" value="NZ_NOKA02000022.1"/>
</dbReference>
<accession>A0A318ETG0</accession>
<gene>
    <name evidence="2" type="ORF">C8E03_101834</name>
</gene>
<keyword evidence="1" id="KW-0812">Transmembrane</keyword>
<dbReference type="AlphaFoldDB" id="A0A318ETG0"/>
<keyword evidence="1" id="KW-1133">Transmembrane helix</keyword>
<evidence type="ECO:0000313" key="2">
    <source>
        <dbReference type="EMBL" id="PXV96199.1"/>
    </source>
</evidence>
<proteinExistence type="predicted"/>
<comment type="caution">
    <text evidence="2">The sequence shown here is derived from an EMBL/GenBank/DDBJ whole genome shotgun (WGS) entry which is preliminary data.</text>
</comment>
<feature type="transmembrane region" description="Helical" evidence="1">
    <location>
        <begin position="6"/>
        <end position="28"/>
    </location>
</feature>
<dbReference type="EMBL" id="QICS01000001">
    <property type="protein sequence ID" value="PXV96199.1"/>
    <property type="molecule type" value="Genomic_DNA"/>
</dbReference>
<evidence type="ECO:0000313" key="3">
    <source>
        <dbReference type="Proteomes" id="UP000247523"/>
    </source>
</evidence>
<organism evidence="2 3">
    <name type="scientific">Lachnotalea glycerini</name>
    <dbReference type="NCBI Taxonomy" id="1763509"/>
    <lineage>
        <taxon>Bacteria</taxon>
        <taxon>Bacillati</taxon>
        <taxon>Bacillota</taxon>
        <taxon>Clostridia</taxon>
        <taxon>Lachnospirales</taxon>
        <taxon>Lachnospiraceae</taxon>
        <taxon>Lachnotalea</taxon>
    </lineage>
</organism>
<name>A0A318ETG0_9FIRM</name>
<sequence length="47" mass="5320">MEFISTFLTSGVEMIVFMGIMVCGIVIGKKLRDKKDEKNAVQQKQDL</sequence>
<evidence type="ECO:0000256" key="1">
    <source>
        <dbReference type="SAM" id="Phobius"/>
    </source>
</evidence>
<keyword evidence="1" id="KW-0472">Membrane</keyword>